<dbReference type="PANTHER" id="PTHR12526">
    <property type="entry name" value="GLYCOSYLTRANSFERASE"/>
    <property type="match status" value="1"/>
</dbReference>
<dbReference type="PANTHER" id="PTHR12526:SF630">
    <property type="entry name" value="GLYCOSYLTRANSFERASE"/>
    <property type="match status" value="1"/>
</dbReference>
<dbReference type="InterPro" id="IPR028098">
    <property type="entry name" value="Glyco_trans_4-like_N"/>
</dbReference>
<organism evidence="3 4">
    <name type="scientific">Thermosulfurimonas dismutans</name>
    <dbReference type="NCBI Taxonomy" id="999894"/>
    <lineage>
        <taxon>Bacteria</taxon>
        <taxon>Pseudomonadati</taxon>
        <taxon>Thermodesulfobacteriota</taxon>
        <taxon>Thermodesulfobacteria</taxon>
        <taxon>Thermodesulfobacteriales</taxon>
        <taxon>Thermodesulfobacteriaceae</taxon>
        <taxon>Thermosulfurimonas</taxon>
    </lineage>
</organism>
<evidence type="ECO:0000313" key="3">
    <source>
        <dbReference type="EMBL" id="OAQ21127.1"/>
    </source>
</evidence>
<keyword evidence="4" id="KW-1185">Reference proteome</keyword>
<dbReference type="InterPro" id="IPR001296">
    <property type="entry name" value="Glyco_trans_1"/>
</dbReference>
<feature type="domain" description="Glycosyltransferase subfamily 4-like N-terminal" evidence="2">
    <location>
        <begin position="13"/>
        <end position="177"/>
    </location>
</feature>
<accession>A0A179D4Z4</accession>
<comment type="caution">
    <text evidence="3">The sequence shown here is derived from an EMBL/GenBank/DDBJ whole genome shotgun (WGS) entry which is preliminary data.</text>
</comment>
<name>A0A179D4Z4_9BACT</name>
<dbReference type="Gene3D" id="3.40.50.2000">
    <property type="entry name" value="Glycogen Phosphorylase B"/>
    <property type="match status" value="2"/>
</dbReference>
<keyword evidence="3" id="KW-0328">Glycosyltransferase</keyword>
<dbReference type="AlphaFoldDB" id="A0A179D4Z4"/>
<dbReference type="SUPFAM" id="SSF53756">
    <property type="entry name" value="UDP-Glycosyltransferase/glycogen phosphorylase"/>
    <property type="match status" value="1"/>
</dbReference>
<dbReference type="EMBL" id="LWLG01000003">
    <property type="protein sequence ID" value="OAQ21127.1"/>
    <property type="molecule type" value="Genomic_DNA"/>
</dbReference>
<sequence>MTFQFLINSLTTGGAERVAATLVGELAKRHRILFYGLEKDCFYDISGGVAYRPLSRLSLYTPYWIKLAILPLLFFRYLNLTRRNAPDLLLSFLELSNFINIMVGKTLRKPVVISVRIHPGAMYPRRTLYGILHRALIRCLYPKASRIVVVSEGIKRCLVRDFKVPSEKMEVIPNPHPLELYRAKARAPLSPAEEAIFRKGPVFINMGRLTFQKGQWFLIRAFRKMVDECPDARLVILGDGELRDKLEELVRNLGLEGRVHFLGVQRNPFKFLARAHCFVFTSLWEGLPNVLIEALAIGVPVISVDCPSGPREILCPEVDIEEKLDYPYYGSFGILCSPLPQETIWEGLEGRPFLPQEEELSSLMLAITKDKGLRTRYMQGFLRSQDFEWRSVIDRWERVLERAVC</sequence>
<dbReference type="PATRIC" id="fig|999894.6.peg.777"/>
<keyword evidence="3" id="KW-0808">Transferase</keyword>
<dbReference type="EC" id="2.4.1.-" evidence="3"/>
<dbReference type="RefSeq" id="WP_068669492.1">
    <property type="nucleotide sequence ID" value="NZ_LWLG01000003.1"/>
</dbReference>
<reference evidence="3 4" key="1">
    <citation type="submission" date="2016-04" db="EMBL/GenBank/DDBJ databases">
        <title>Genome analysis of Thermosulfurimonas dismutans, the first thermophilic sulfur-disproportionating bacterium of the phylum Thermodesulfobacteria.</title>
        <authorList>
            <person name="Mardanov A.V."/>
            <person name="Beletsky A.V."/>
            <person name="Kadnikov V.V."/>
            <person name="Slobodkin A.I."/>
            <person name="Ravin N.V."/>
        </authorList>
    </citation>
    <scope>NUCLEOTIDE SEQUENCE [LARGE SCALE GENOMIC DNA]</scope>
    <source>
        <strain evidence="3 4">S95</strain>
    </source>
</reference>
<gene>
    <name evidence="3" type="ORF">TDIS_0779</name>
</gene>
<dbReference type="Proteomes" id="UP000078390">
    <property type="component" value="Unassembled WGS sequence"/>
</dbReference>
<dbReference type="OrthoDB" id="9762705at2"/>
<dbReference type="STRING" id="999894.TDIS_0779"/>
<protein>
    <submittedName>
        <fullName evidence="3">Alpha-1,4-N-acetylgalactosamine transferase PglJ</fullName>
        <ecNumber evidence="3">2.4.1.-</ecNumber>
    </submittedName>
</protein>
<evidence type="ECO:0000313" key="4">
    <source>
        <dbReference type="Proteomes" id="UP000078390"/>
    </source>
</evidence>
<feature type="domain" description="Glycosyl transferase family 1" evidence="1">
    <location>
        <begin position="192"/>
        <end position="318"/>
    </location>
</feature>
<dbReference type="GO" id="GO:0016757">
    <property type="term" value="F:glycosyltransferase activity"/>
    <property type="evidence" value="ECO:0007669"/>
    <property type="project" value="UniProtKB-KW"/>
</dbReference>
<dbReference type="Pfam" id="PF00534">
    <property type="entry name" value="Glycos_transf_1"/>
    <property type="match status" value="1"/>
</dbReference>
<dbReference type="Pfam" id="PF13439">
    <property type="entry name" value="Glyco_transf_4"/>
    <property type="match status" value="1"/>
</dbReference>
<dbReference type="CDD" id="cd03811">
    <property type="entry name" value="GT4_GT28_WabH-like"/>
    <property type="match status" value="1"/>
</dbReference>
<proteinExistence type="predicted"/>
<evidence type="ECO:0000259" key="2">
    <source>
        <dbReference type="Pfam" id="PF13439"/>
    </source>
</evidence>
<evidence type="ECO:0000259" key="1">
    <source>
        <dbReference type="Pfam" id="PF00534"/>
    </source>
</evidence>